<keyword evidence="2" id="KW-1185">Reference proteome</keyword>
<gene>
    <name evidence="1" type="ORF">TCM_000638</name>
</gene>
<dbReference type="Gramene" id="EOX91440">
    <property type="protein sequence ID" value="EOX91440"/>
    <property type="gene ID" value="TCM_000638"/>
</dbReference>
<dbReference type="EMBL" id="CM001879">
    <property type="protein sequence ID" value="EOX91440.1"/>
    <property type="molecule type" value="Genomic_DNA"/>
</dbReference>
<dbReference type="HOGENOM" id="CLU_2762923_0_0_1"/>
<name>A0A061DGH1_THECC</name>
<reference evidence="1 2" key="1">
    <citation type="journal article" date="2013" name="Genome Biol.">
        <title>The genome sequence of the most widely cultivated cacao type and its use to identify candidate genes regulating pod color.</title>
        <authorList>
            <person name="Motamayor J.C."/>
            <person name="Mockaitis K."/>
            <person name="Schmutz J."/>
            <person name="Haiminen N."/>
            <person name="Iii D.L."/>
            <person name="Cornejo O."/>
            <person name="Findley S.D."/>
            <person name="Zheng P."/>
            <person name="Utro F."/>
            <person name="Royaert S."/>
            <person name="Saski C."/>
            <person name="Jenkins J."/>
            <person name="Podicheti R."/>
            <person name="Zhao M."/>
            <person name="Scheffler B.E."/>
            <person name="Stack J.C."/>
            <person name="Feltus F.A."/>
            <person name="Mustiga G.M."/>
            <person name="Amores F."/>
            <person name="Phillips W."/>
            <person name="Marelli J.P."/>
            <person name="May G.D."/>
            <person name="Shapiro H."/>
            <person name="Ma J."/>
            <person name="Bustamante C.D."/>
            <person name="Schnell R.J."/>
            <person name="Main D."/>
            <person name="Gilbert D."/>
            <person name="Parida L."/>
            <person name="Kuhn D.N."/>
        </authorList>
    </citation>
    <scope>NUCLEOTIDE SEQUENCE [LARGE SCALE GENOMIC DNA]</scope>
    <source>
        <strain evidence="2">cv. Matina 1-6</strain>
    </source>
</reference>
<proteinExistence type="predicted"/>
<sequence length="70" mass="7994">MKTCHEEKETAIALNADFVFIQASSWKLLVEAVLSFFLTFLQRVSPPLLLLCIQLKRMMGLIPGIDQQRT</sequence>
<protein>
    <submittedName>
        <fullName evidence="1">Uncharacterized protein</fullName>
    </submittedName>
</protein>
<evidence type="ECO:0000313" key="1">
    <source>
        <dbReference type="EMBL" id="EOX91440.1"/>
    </source>
</evidence>
<dbReference type="Proteomes" id="UP000026915">
    <property type="component" value="Chromosome 1"/>
</dbReference>
<dbReference type="InParanoid" id="A0A061DGH1"/>
<dbReference type="AlphaFoldDB" id="A0A061DGH1"/>
<accession>A0A061DGH1</accession>
<organism evidence="1 2">
    <name type="scientific">Theobroma cacao</name>
    <name type="common">Cacao</name>
    <name type="synonym">Cocoa</name>
    <dbReference type="NCBI Taxonomy" id="3641"/>
    <lineage>
        <taxon>Eukaryota</taxon>
        <taxon>Viridiplantae</taxon>
        <taxon>Streptophyta</taxon>
        <taxon>Embryophyta</taxon>
        <taxon>Tracheophyta</taxon>
        <taxon>Spermatophyta</taxon>
        <taxon>Magnoliopsida</taxon>
        <taxon>eudicotyledons</taxon>
        <taxon>Gunneridae</taxon>
        <taxon>Pentapetalae</taxon>
        <taxon>rosids</taxon>
        <taxon>malvids</taxon>
        <taxon>Malvales</taxon>
        <taxon>Malvaceae</taxon>
        <taxon>Byttnerioideae</taxon>
        <taxon>Theobroma</taxon>
    </lineage>
</organism>
<evidence type="ECO:0000313" key="2">
    <source>
        <dbReference type="Proteomes" id="UP000026915"/>
    </source>
</evidence>